<evidence type="ECO:0000313" key="2">
    <source>
        <dbReference type="Proteomes" id="UP001153332"/>
    </source>
</evidence>
<dbReference type="EMBL" id="JAPUUL010000936">
    <property type="protein sequence ID" value="KAJ8128869.1"/>
    <property type="molecule type" value="Genomic_DNA"/>
</dbReference>
<dbReference type="Proteomes" id="UP001153332">
    <property type="component" value="Unassembled WGS sequence"/>
</dbReference>
<accession>A0ACC2JMY4</accession>
<name>A0ACC2JMY4_9PEZI</name>
<keyword evidence="2" id="KW-1185">Reference proteome</keyword>
<proteinExistence type="predicted"/>
<reference evidence="1" key="1">
    <citation type="submission" date="2022-12" db="EMBL/GenBank/DDBJ databases">
        <title>Genome Sequence of Lasiodiplodia mahajangana.</title>
        <authorList>
            <person name="Buettner E."/>
        </authorList>
    </citation>
    <scope>NUCLEOTIDE SEQUENCE</scope>
    <source>
        <strain evidence="1">VT137</strain>
    </source>
</reference>
<protein>
    <submittedName>
        <fullName evidence="1">Uncharacterized protein</fullName>
    </submittedName>
</protein>
<evidence type="ECO:0000313" key="1">
    <source>
        <dbReference type="EMBL" id="KAJ8128869.1"/>
    </source>
</evidence>
<gene>
    <name evidence="1" type="ORF">O1611_g4765</name>
</gene>
<organism evidence="1 2">
    <name type="scientific">Lasiodiplodia mahajangana</name>
    <dbReference type="NCBI Taxonomy" id="1108764"/>
    <lineage>
        <taxon>Eukaryota</taxon>
        <taxon>Fungi</taxon>
        <taxon>Dikarya</taxon>
        <taxon>Ascomycota</taxon>
        <taxon>Pezizomycotina</taxon>
        <taxon>Dothideomycetes</taxon>
        <taxon>Dothideomycetes incertae sedis</taxon>
        <taxon>Botryosphaeriales</taxon>
        <taxon>Botryosphaeriaceae</taxon>
        <taxon>Lasiodiplodia</taxon>
    </lineage>
</organism>
<sequence>MRQASPIQAHGESMRGSGRFSLRSLSPVGSTARGDPHPGFASSSSGMRRTLRSNSESSHEGKRSSIHFPLFTRSTKSSPKSSKWASRFEDSSDEEVGTLTGFQSRINDSSDEDESRPSSSRASKSLGRAALHSSAAAARVSRPAPVLELEEDSPDLPDSDDDFMPSPLQDSQKRVSSNNFAARRGSGAIGTSTLGRSGSGRGGVPPSLTAHTSPTKDTRSSLLGILRRNKRADHAGKIQRSEPVDSAARRDTKLERDVRQLKDLRGERPSSPKLQKKTSTSRSNSGGLQRPTSAGNLFSRSAATGAVKRPSVGDRRSFSLGLNPNNDEFENGSVDSSGLLKKKKFGALRRMFKLDE</sequence>
<comment type="caution">
    <text evidence="1">The sequence shown here is derived from an EMBL/GenBank/DDBJ whole genome shotgun (WGS) entry which is preliminary data.</text>
</comment>